<evidence type="ECO:0000256" key="5">
    <source>
        <dbReference type="ARBA" id="ARBA00023098"/>
    </source>
</evidence>
<sequence length="467" mass="49838">MVSTLADNLHHAASGLLRRPFPLPIRAWDGSSTEAAAAGPDAGTVPTLVLRSPLAVRRLLYAPGELGLAEAYLAGDLDVDGDLRRALELVWSPGAGSVRPPLRELPSLLALARRHRILGPRPQRPGEHAHLRGRLHTRSRDRAAIAHHYDAGNDFYQLLLDPTMAYSCGYYADGPQTPLAEAQLAKLDLICRKLDLTAGRTLLDVGCGWGALLLHAAEHHGAHVTGVTLSRQQFDFVSKRIADAGLADRARVIQADYRQIPDLLAGAAGQPIGHGRYGEFDAVSSIEMGEHVGGGNYPTFARLLYSAVRPGGRLLLQQMSRGENAPDGGAFIATYIAPDMTMQPLGATVGELARAGWEIRDVQALREHYDWTVRAWAKRLADNWSAAERLLGPVGARVWRLYLAGGGLAFASGRMGVDQVLAVRPLPGGAPGLPPRRVADDAASPAGPDSTGSTDSTDSTDKGWGGP</sequence>
<evidence type="ECO:0000313" key="8">
    <source>
        <dbReference type="Proteomes" id="UP000562984"/>
    </source>
</evidence>
<evidence type="ECO:0000256" key="6">
    <source>
        <dbReference type="SAM" id="MobiDB-lite"/>
    </source>
</evidence>
<dbReference type="EMBL" id="JABEND010000003">
    <property type="protein sequence ID" value="NNG35646.1"/>
    <property type="molecule type" value="Genomic_DNA"/>
</dbReference>
<dbReference type="PIRSF" id="PIRSF003085">
    <property type="entry name" value="CMAS"/>
    <property type="match status" value="1"/>
</dbReference>
<dbReference type="CDD" id="cd02440">
    <property type="entry name" value="AdoMet_MTases"/>
    <property type="match status" value="1"/>
</dbReference>
<evidence type="ECO:0000256" key="4">
    <source>
        <dbReference type="ARBA" id="ARBA00022691"/>
    </source>
</evidence>
<evidence type="ECO:0000256" key="2">
    <source>
        <dbReference type="ARBA" id="ARBA00022603"/>
    </source>
</evidence>
<comment type="caution">
    <text evidence="7">The sequence shown here is derived from an EMBL/GenBank/DDBJ whole genome shotgun (WGS) entry which is preliminary data.</text>
</comment>
<reference evidence="7 8" key="1">
    <citation type="submission" date="2020-05" db="EMBL/GenBank/DDBJ databases">
        <title>Nakamurella sp. DB0629 isolated from air conditioner.</title>
        <authorList>
            <person name="Kim D.H."/>
            <person name="Kim D.-U."/>
        </authorList>
    </citation>
    <scope>NUCLEOTIDE SEQUENCE [LARGE SCALE GENOMIC DNA]</scope>
    <source>
        <strain evidence="7 8">DB0629</strain>
    </source>
</reference>
<dbReference type="RefSeq" id="WP_171199303.1">
    <property type="nucleotide sequence ID" value="NZ_JABEND010000003.1"/>
</dbReference>
<dbReference type="AlphaFoldDB" id="A0A849A7Q0"/>
<dbReference type="PANTHER" id="PTHR43667:SF1">
    <property type="entry name" value="CYCLOPROPANE-FATTY-ACYL-PHOSPHOLIPID SYNTHASE"/>
    <property type="match status" value="1"/>
</dbReference>
<dbReference type="InterPro" id="IPR050723">
    <property type="entry name" value="CFA/CMAS"/>
</dbReference>
<dbReference type="Proteomes" id="UP000562984">
    <property type="component" value="Unassembled WGS sequence"/>
</dbReference>
<dbReference type="Pfam" id="PF02353">
    <property type="entry name" value="CMAS"/>
    <property type="match status" value="1"/>
</dbReference>
<dbReference type="GO" id="GO:0032259">
    <property type="term" value="P:methylation"/>
    <property type="evidence" value="ECO:0007669"/>
    <property type="project" value="UniProtKB-KW"/>
</dbReference>
<dbReference type="PANTHER" id="PTHR43667">
    <property type="entry name" value="CYCLOPROPANE-FATTY-ACYL-PHOSPHOLIPID SYNTHASE"/>
    <property type="match status" value="1"/>
</dbReference>
<gene>
    <name evidence="7" type="ORF">HKD39_07945</name>
</gene>
<keyword evidence="5" id="KW-0443">Lipid metabolism</keyword>
<dbReference type="GO" id="GO:0008168">
    <property type="term" value="F:methyltransferase activity"/>
    <property type="evidence" value="ECO:0007669"/>
    <property type="project" value="UniProtKB-KW"/>
</dbReference>
<keyword evidence="3 7" id="KW-0808">Transferase</keyword>
<keyword evidence="4" id="KW-0949">S-adenosyl-L-methionine</keyword>
<feature type="region of interest" description="Disordered" evidence="6">
    <location>
        <begin position="428"/>
        <end position="467"/>
    </location>
</feature>
<feature type="compositionally biased region" description="Low complexity" evidence="6">
    <location>
        <begin position="441"/>
        <end position="457"/>
    </location>
</feature>
<keyword evidence="8" id="KW-1185">Reference proteome</keyword>
<protein>
    <submittedName>
        <fullName evidence="7">Class I SAM-dependent methyltransferase</fullName>
    </submittedName>
</protein>
<dbReference type="Gene3D" id="3.40.50.150">
    <property type="entry name" value="Vaccinia Virus protein VP39"/>
    <property type="match status" value="1"/>
</dbReference>
<organism evidence="7 8">
    <name type="scientific">Nakamurella aerolata</name>
    <dbReference type="NCBI Taxonomy" id="1656892"/>
    <lineage>
        <taxon>Bacteria</taxon>
        <taxon>Bacillati</taxon>
        <taxon>Actinomycetota</taxon>
        <taxon>Actinomycetes</taxon>
        <taxon>Nakamurellales</taxon>
        <taxon>Nakamurellaceae</taxon>
        <taxon>Nakamurella</taxon>
    </lineage>
</organism>
<keyword evidence="2 7" id="KW-0489">Methyltransferase</keyword>
<comment type="similarity">
    <text evidence="1">Belongs to the CFA/CMAS family.</text>
</comment>
<accession>A0A849A7Q0</accession>
<dbReference type="InterPro" id="IPR003333">
    <property type="entry name" value="CMAS"/>
</dbReference>
<dbReference type="GO" id="GO:0008610">
    <property type="term" value="P:lipid biosynthetic process"/>
    <property type="evidence" value="ECO:0007669"/>
    <property type="project" value="InterPro"/>
</dbReference>
<evidence type="ECO:0000313" key="7">
    <source>
        <dbReference type="EMBL" id="NNG35646.1"/>
    </source>
</evidence>
<name>A0A849A7Q0_9ACTN</name>
<evidence type="ECO:0000256" key="1">
    <source>
        <dbReference type="ARBA" id="ARBA00010815"/>
    </source>
</evidence>
<evidence type="ECO:0000256" key="3">
    <source>
        <dbReference type="ARBA" id="ARBA00022679"/>
    </source>
</evidence>
<dbReference type="InterPro" id="IPR029063">
    <property type="entry name" value="SAM-dependent_MTases_sf"/>
</dbReference>
<dbReference type="SUPFAM" id="SSF53335">
    <property type="entry name" value="S-adenosyl-L-methionine-dependent methyltransferases"/>
    <property type="match status" value="1"/>
</dbReference>
<proteinExistence type="inferred from homology"/>